<evidence type="ECO:0000313" key="2">
    <source>
        <dbReference type="EMBL" id="CAD1822192.1"/>
    </source>
</evidence>
<name>A0A6V7NUH2_ANACO</name>
<dbReference type="PANTHER" id="PTHR33673:SF3">
    <property type="entry name" value="SUPPRESSOR SRP40-LIKE PROTEIN"/>
    <property type="match status" value="1"/>
</dbReference>
<protein>
    <submittedName>
        <fullName evidence="2">Uncharacterized protein</fullName>
    </submittedName>
</protein>
<proteinExistence type="predicted"/>
<feature type="region of interest" description="Disordered" evidence="1">
    <location>
        <begin position="224"/>
        <end position="298"/>
    </location>
</feature>
<feature type="compositionally biased region" description="Basic and acidic residues" evidence="1">
    <location>
        <begin position="14"/>
        <end position="45"/>
    </location>
</feature>
<feature type="region of interest" description="Disordered" evidence="1">
    <location>
        <begin position="1"/>
        <end position="147"/>
    </location>
</feature>
<evidence type="ECO:0000256" key="1">
    <source>
        <dbReference type="SAM" id="MobiDB-lite"/>
    </source>
</evidence>
<reference evidence="2" key="1">
    <citation type="submission" date="2020-07" db="EMBL/GenBank/DDBJ databases">
        <authorList>
            <person name="Lin J."/>
        </authorList>
    </citation>
    <scope>NUCLEOTIDE SEQUENCE</scope>
</reference>
<accession>A0A6V7NUH2</accession>
<dbReference type="AlphaFoldDB" id="A0A6V7NUH2"/>
<sequence length="314" mass="33968">MEKESLHAEANLGHAEENLEAEVRKDTNDLSKPENDIVLKLEKEASFSSFSSSSDASSDEDFFQLDPADLNRSIAEKDEVSDKESARSEVQIIDLSTKNDSTTSTPGSDNLVALGAKQSPQIQSMGRSDGPEPSRLPSSIFRSKSTNPVEWSVTSNESLFSIHIERSGDLTNYYGSHLDFSPITPLVVTNSPQGPIPQPDLKQPGTAQAANAEAMKDVLRAAAEEHNGKSKPAVVDIRHSDSTSGLSDGSVRSFAFPILTGEGRNGSLKGESVRRPAQEEQTQDPPLQKEPSKAVPDAAEQSWFSCFSSCPFCR</sequence>
<feature type="compositionally biased region" description="Polar residues" evidence="1">
    <location>
        <begin position="136"/>
        <end position="147"/>
    </location>
</feature>
<dbReference type="PANTHER" id="PTHR33673">
    <property type="entry name" value="SUPPRESSOR SRP40-LIKE PROTEIN"/>
    <property type="match status" value="1"/>
</dbReference>
<organism evidence="2">
    <name type="scientific">Ananas comosus var. bracteatus</name>
    <name type="common">red pineapple</name>
    <dbReference type="NCBI Taxonomy" id="296719"/>
    <lineage>
        <taxon>Eukaryota</taxon>
        <taxon>Viridiplantae</taxon>
        <taxon>Streptophyta</taxon>
        <taxon>Embryophyta</taxon>
        <taxon>Tracheophyta</taxon>
        <taxon>Spermatophyta</taxon>
        <taxon>Magnoliopsida</taxon>
        <taxon>Liliopsida</taxon>
        <taxon>Poales</taxon>
        <taxon>Bromeliaceae</taxon>
        <taxon>Bromelioideae</taxon>
        <taxon>Ananas</taxon>
    </lineage>
</organism>
<dbReference type="EMBL" id="LR862142">
    <property type="protein sequence ID" value="CAD1822192.1"/>
    <property type="molecule type" value="Genomic_DNA"/>
</dbReference>
<feature type="region of interest" description="Disordered" evidence="1">
    <location>
        <begin position="189"/>
        <end position="212"/>
    </location>
</feature>
<gene>
    <name evidence="2" type="ORF">CB5_LOCUS5403</name>
</gene>
<feature type="compositionally biased region" description="Polar residues" evidence="1">
    <location>
        <begin position="94"/>
        <end position="108"/>
    </location>
</feature>
<feature type="compositionally biased region" description="Basic and acidic residues" evidence="1">
    <location>
        <begin position="74"/>
        <end position="87"/>
    </location>
</feature>
<feature type="compositionally biased region" description="Low complexity" evidence="1">
    <location>
        <begin position="46"/>
        <end position="56"/>
    </location>
</feature>